<name>A0A9D8KG04_9DELT</name>
<dbReference type="InterPro" id="IPR014444">
    <property type="entry name" value="PH1575-like"/>
</dbReference>
<evidence type="ECO:0000259" key="1">
    <source>
        <dbReference type="Pfam" id="PF01937"/>
    </source>
</evidence>
<dbReference type="SUPFAM" id="SSF111321">
    <property type="entry name" value="AF1104-like"/>
    <property type="match status" value="1"/>
</dbReference>
<dbReference type="EMBL" id="JAFGIX010000050">
    <property type="protein sequence ID" value="MBN1573492.1"/>
    <property type="molecule type" value="Genomic_DNA"/>
</dbReference>
<gene>
    <name evidence="2" type="ORF">JW984_09890</name>
</gene>
<dbReference type="Gene3D" id="3.40.50.10880">
    <property type="entry name" value="Uncharacterised protein PF01937, DUF89, domain 3"/>
    <property type="match status" value="1"/>
</dbReference>
<dbReference type="PIRSF" id="PIRSF006593">
    <property type="entry name" value="UCP006593"/>
    <property type="match status" value="1"/>
</dbReference>
<reference evidence="2" key="2">
    <citation type="submission" date="2021-01" db="EMBL/GenBank/DDBJ databases">
        <authorList>
            <person name="Hahn C.R."/>
            <person name="Youssef N.H."/>
            <person name="Elshahed M."/>
        </authorList>
    </citation>
    <scope>NUCLEOTIDE SEQUENCE</scope>
    <source>
        <strain evidence="2">Zod_Metabat.24</strain>
    </source>
</reference>
<dbReference type="Gene3D" id="1.10.285.20">
    <property type="entry name" value="Uncharacterised protein PF01937, DUF89, domain 2"/>
    <property type="match status" value="1"/>
</dbReference>
<reference evidence="2" key="1">
    <citation type="journal article" date="2021" name="Environ. Microbiol.">
        <title>Genomic characterization of three novel Desulfobacterota classes expand the metabolic and phylogenetic diversity of the phylum.</title>
        <authorList>
            <person name="Murphy C.L."/>
            <person name="Biggerstaff J."/>
            <person name="Eichhorn A."/>
            <person name="Ewing E."/>
            <person name="Shahan R."/>
            <person name="Soriano D."/>
            <person name="Stewart S."/>
            <person name="VanMol K."/>
            <person name="Walker R."/>
            <person name="Walters P."/>
            <person name="Elshahed M.S."/>
            <person name="Youssef N.H."/>
        </authorList>
    </citation>
    <scope>NUCLEOTIDE SEQUENCE</scope>
    <source>
        <strain evidence="2">Zod_Metabat.24</strain>
    </source>
</reference>
<dbReference type="InterPro" id="IPR002791">
    <property type="entry name" value="ARMT1-like_metal-bd"/>
</dbReference>
<sequence>MLLKPECKSCILKQAKTAAGLSGAGNEDIAKIVEEASITIETAPPGITAPELAAVIYRRIREFTGVSDPYIEIKRKSLESAMSIYPLIEERVMASKDRLKAALVATAVGNIIDFGIPDISFSPQTILEEFENLTFAIDDYEKLRDELFKAKKILFLADNAGEIVLDRLFLWWARENLEGRVIFAVRGGAVINDATREDAIASGIGELAEIIDTGADIPGADLKTASGEFRKIFEESDLIVSKGQGNFEVLEGEDKNIFFILKAKCDAVAEHLSVKKGSLILLKN</sequence>
<dbReference type="InterPro" id="IPR036075">
    <property type="entry name" value="ARMT-1-like_metal-bd_sf"/>
</dbReference>
<feature type="domain" description="Damage-control phosphatase ARMT1-like metal-binding" evidence="1">
    <location>
        <begin position="5"/>
        <end position="279"/>
    </location>
</feature>
<dbReference type="Pfam" id="PF01937">
    <property type="entry name" value="ARMT1-like_dom"/>
    <property type="match status" value="1"/>
</dbReference>
<comment type="caution">
    <text evidence="2">The sequence shown here is derived from an EMBL/GenBank/DDBJ whole genome shotgun (WGS) entry which is preliminary data.</text>
</comment>
<protein>
    <submittedName>
        <fullName evidence="2">DUF89 family protein</fullName>
    </submittedName>
</protein>
<evidence type="ECO:0000313" key="3">
    <source>
        <dbReference type="Proteomes" id="UP000809273"/>
    </source>
</evidence>
<proteinExistence type="predicted"/>
<dbReference type="Proteomes" id="UP000809273">
    <property type="component" value="Unassembled WGS sequence"/>
</dbReference>
<dbReference type="AlphaFoldDB" id="A0A9D8KG04"/>
<organism evidence="2 3">
    <name type="scientific">Candidatus Zymogenus saltonus</name>
    <dbReference type="NCBI Taxonomy" id="2844893"/>
    <lineage>
        <taxon>Bacteria</taxon>
        <taxon>Deltaproteobacteria</taxon>
        <taxon>Candidatus Zymogenia</taxon>
        <taxon>Candidatus Zymogeniales</taxon>
        <taxon>Candidatus Zymogenaceae</taxon>
        <taxon>Candidatus Zymogenus</taxon>
    </lineage>
</organism>
<evidence type="ECO:0000313" key="2">
    <source>
        <dbReference type="EMBL" id="MBN1573492.1"/>
    </source>
</evidence>
<accession>A0A9D8KG04</accession>